<proteinExistence type="predicted"/>
<dbReference type="CDD" id="cd05009">
    <property type="entry name" value="SIS_GlmS_GlmD_2"/>
    <property type="match status" value="1"/>
</dbReference>
<keyword evidence="3" id="KW-1185">Reference proteome</keyword>
<dbReference type="SUPFAM" id="SSF53697">
    <property type="entry name" value="SIS domain"/>
    <property type="match status" value="1"/>
</dbReference>
<dbReference type="OrthoDB" id="367283at2"/>
<keyword evidence="2" id="KW-0413">Isomerase</keyword>
<name>E3JDE0_PSEI1</name>
<dbReference type="AlphaFoldDB" id="E3JDE0"/>
<organism evidence="2 3">
    <name type="scientific">Pseudofrankia inefficax (strain DSM 45817 / CECT 9037 / DDB 130130 / EuI1c)</name>
    <name type="common">Frankia inefficax</name>
    <dbReference type="NCBI Taxonomy" id="298654"/>
    <lineage>
        <taxon>Bacteria</taxon>
        <taxon>Bacillati</taxon>
        <taxon>Actinomycetota</taxon>
        <taxon>Actinomycetes</taxon>
        <taxon>Frankiales</taxon>
        <taxon>Frankiaceae</taxon>
        <taxon>Pseudofrankia</taxon>
    </lineage>
</organism>
<evidence type="ECO:0000313" key="3">
    <source>
        <dbReference type="Proteomes" id="UP000002484"/>
    </source>
</evidence>
<dbReference type="GO" id="GO:0016853">
    <property type="term" value="F:isomerase activity"/>
    <property type="evidence" value="ECO:0007669"/>
    <property type="project" value="UniProtKB-KW"/>
</dbReference>
<feature type="domain" description="SIS" evidence="1">
    <location>
        <begin position="27"/>
        <end position="157"/>
    </location>
</feature>
<dbReference type="InParanoid" id="E3JDE0"/>
<sequence length="300" mass="31214">MTTSHAGREIARQPLAWAQARERLPEVAGLLPQPGERVAVLGCGTSWFMAAAYAALREAAGAGETDAFAAGQWPAGRAYDRVVAITRSGTTTEVVRAIGAAEAPVTVLTAVADSPAAAGAGAAIVLDFADEVSVVQTVFATTTLTLLRASLGQPAEPAAAQAQGILDGANSLPPAVDAARQFTFVGAGWCAAIASEAALKLRETTRLWTESYPQLEYRHGPISIAEPGRVVWIFGEPVPGLVRDIEATGATVVNDDLDPLADLVRVQLLGVRLAQRQGFDPDQPRHLTRSVILAPAGATP</sequence>
<dbReference type="InterPro" id="IPR035490">
    <property type="entry name" value="GlmS/FrlB_SIS"/>
</dbReference>
<reference evidence="2 3" key="1">
    <citation type="submission" date="2010-10" db="EMBL/GenBank/DDBJ databases">
        <title>Complete sequence of Frankia sp. EuI1c.</title>
        <authorList>
            <consortium name="US DOE Joint Genome Institute"/>
            <person name="Lucas S."/>
            <person name="Copeland A."/>
            <person name="Lapidus A."/>
            <person name="Cheng J.-F."/>
            <person name="Bruce D."/>
            <person name="Goodwin L."/>
            <person name="Pitluck S."/>
            <person name="Chertkov O."/>
            <person name="Detter J.C."/>
            <person name="Han C."/>
            <person name="Tapia R."/>
            <person name="Land M."/>
            <person name="Hauser L."/>
            <person name="Jeffries C."/>
            <person name="Kyrpides N."/>
            <person name="Ivanova N."/>
            <person name="Mikhailova N."/>
            <person name="Beauchemin N."/>
            <person name="Sen A."/>
            <person name="Sur S.A."/>
            <person name="Gtari M."/>
            <person name="Wall L."/>
            <person name="Tisa L."/>
            <person name="Woyke T."/>
        </authorList>
    </citation>
    <scope>NUCLEOTIDE SEQUENCE [LARGE SCALE GENOMIC DNA]</scope>
    <source>
        <strain evidence="3">DSM 45817 / CECT 9037 / EuI1c</strain>
    </source>
</reference>
<dbReference type="STRING" id="298654.FraEuI1c_5588"/>
<dbReference type="GO" id="GO:0097367">
    <property type="term" value="F:carbohydrate derivative binding"/>
    <property type="evidence" value="ECO:0007669"/>
    <property type="project" value="InterPro"/>
</dbReference>
<dbReference type="HOGENOM" id="CLU_012520_4_0_11"/>
<dbReference type="Proteomes" id="UP000002484">
    <property type="component" value="Chromosome"/>
</dbReference>
<dbReference type="Gene3D" id="3.40.50.10490">
    <property type="entry name" value="Glucose-6-phosphate isomerase like protein, domain 1"/>
    <property type="match status" value="3"/>
</dbReference>
<protein>
    <submittedName>
        <fullName evidence="2">Sugar isomerase (SIS)</fullName>
    </submittedName>
</protein>
<evidence type="ECO:0000259" key="1">
    <source>
        <dbReference type="PROSITE" id="PS51464"/>
    </source>
</evidence>
<evidence type="ECO:0000313" key="2">
    <source>
        <dbReference type="EMBL" id="ADP83573.1"/>
    </source>
</evidence>
<dbReference type="InterPro" id="IPR046348">
    <property type="entry name" value="SIS_dom_sf"/>
</dbReference>
<gene>
    <name evidence="2" type="ordered locus">FraEuI1c_5588</name>
</gene>
<dbReference type="GO" id="GO:1901135">
    <property type="term" value="P:carbohydrate derivative metabolic process"/>
    <property type="evidence" value="ECO:0007669"/>
    <property type="project" value="InterPro"/>
</dbReference>
<dbReference type="EMBL" id="CP002299">
    <property type="protein sequence ID" value="ADP83573.1"/>
    <property type="molecule type" value="Genomic_DNA"/>
</dbReference>
<dbReference type="PANTHER" id="PTHR10937">
    <property type="entry name" value="GLUCOSAMINE--FRUCTOSE-6-PHOSPHATE AMINOTRANSFERASE, ISOMERIZING"/>
    <property type="match status" value="1"/>
</dbReference>
<dbReference type="PROSITE" id="PS51464">
    <property type="entry name" value="SIS"/>
    <property type="match status" value="1"/>
</dbReference>
<dbReference type="RefSeq" id="WP_013426691.1">
    <property type="nucleotide sequence ID" value="NC_014666.1"/>
</dbReference>
<dbReference type="KEGG" id="fri:FraEuI1c_5588"/>
<dbReference type="eggNOG" id="COG2222">
    <property type="taxonomic scope" value="Bacteria"/>
</dbReference>
<accession>E3JDE0</accession>
<dbReference type="InterPro" id="IPR001347">
    <property type="entry name" value="SIS_dom"/>
</dbReference>